<evidence type="ECO:0000259" key="6">
    <source>
        <dbReference type="Pfam" id="PF08531"/>
    </source>
</evidence>
<dbReference type="Pfam" id="PF08531">
    <property type="entry name" value="Bac_rhamnosid_N"/>
    <property type="match status" value="1"/>
</dbReference>
<gene>
    <name evidence="9" type="ORF">Spa11_38040</name>
</gene>
<keyword evidence="4" id="KW-0732">Signal</keyword>
<feature type="domain" description="Alpha-L-rhamnosidase concanavalin-like" evidence="5">
    <location>
        <begin position="359"/>
        <end position="463"/>
    </location>
</feature>
<dbReference type="GO" id="GO:0005975">
    <property type="term" value="P:carbohydrate metabolic process"/>
    <property type="evidence" value="ECO:0007669"/>
    <property type="project" value="InterPro"/>
</dbReference>
<dbReference type="KEGG" id="bmei:Spa11_38040"/>
<dbReference type="InterPro" id="IPR016007">
    <property type="entry name" value="Alpha_rhamnosid"/>
</dbReference>
<feature type="domain" description="Bacterial alpha-L-rhamnosidase N-terminal" evidence="6">
    <location>
        <begin position="174"/>
        <end position="349"/>
    </location>
</feature>
<name>A0A518KCS4_9BACT</name>
<dbReference type="Pfam" id="PF05592">
    <property type="entry name" value="Bac_rhamnosid"/>
    <property type="match status" value="1"/>
</dbReference>
<evidence type="ECO:0000259" key="5">
    <source>
        <dbReference type="Pfam" id="PF05592"/>
    </source>
</evidence>
<dbReference type="InterPro" id="IPR008902">
    <property type="entry name" value="Rhamnosid_concanavalin"/>
</dbReference>
<accession>A0A518KCS4</accession>
<dbReference type="SUPFAM" id="SSF48208">
    <property type="entry name" value="Six-hairpin glycosidases"/>
    <property type="match status" value="1"/>
</dbReference>
<evidence type="ECO:0000313" key="9">
    <source>
        <dbReference type="EMBL" id="QDV75585.1"/>
    </source>
</evidence>
<protein>
    <recommendedName>
        <fullName evidence="2">alpha-L-rhamnosidase</fullName>
        <ecNumber evidence="2">3.2.1.40</ecNumber>
    </recommendedName>
</protein>
<dbReference type="InterPro" id="IPR013783">
    <property type="entry name" value="Ig-like_fold"/>
</dbReference>
<dbReference type="InterPro" id="IPR012341">
    <property type="entry name" value="6hp_glycosidase-like_sf"/>
</dbReference>
<dbReference type="InterPro" id="IPR008979">
    <property type="entry name" value="Galactose-bd-like_sf"/>
</dbReference>
<evidence type="ECO:0000256" key="4">
    <source>
        <dbReference type="SAM" id="SignalP"/>
    </source>
</evidence>
<evidence type="ECO:0000313" key="10">
    <source>
        <dbReference type="Proteomes" id="UP000316426"/>
    </source>
</evidence>
<feature type="chain" id="PRO_5021917646" description="alpha-L-rhamnosidase" evidence="4">
    <location>
        <begin position="22"/>
        <end position="928"/>
    </location>
</feature>
<keyword evidence="3" id="KW-0378">Hydrolase</keyword>
<dbReference type="Pfam" id="PF17390">
    <property type="entry name" value="Bac_rhamnosid_C"/>
    <property type="match status" value="1"/>
</dbReference>
<dbReference type="EMBL" id="CP036349">
    <property type="protein sequence ID" value="QDV75585.1"/>
    <property type="molecule type" value="Genomic_DNA"/>
</dbReference>
<dbReference type="EC" id="3.2.1.40" evidence="2"/>
<dbReference type="PIRSF" id="PIRSF010631">
    <property type="entry name" value="A-rhamnsds"/>
    <property type="match status" value="1"/>
</dbReference>
<dbReference type="InterPro" id="IPR008928">
    <property type="entry name" value="6-hairpin_glycosidase_sf"/>
</dbReference>
<dbReference type="SUPFAM" id="SSF49785">
    <property type="entry name" value="Galactose-binding domain-like"/>
    <property type="match status" value="1"/>
</dbReference>
<dbReference type="InterPro" id="IPR035396">
    <property type="entry name" value="Bac_rhamnosid6H"/>
</dbReference>
<reference evidence="9 10" key="1">
    <citation type="submission" date="2019-02" db="EMBL/GenBank/DDBJ databases">
        <title>Deep-cultivation of Planctomycetes and their phenomic and genomic characterization uncovers novel biology.</title>
        <authorList>
            <person name="Wiegand S."/>
            <person name="Jogler M."/>
            <person name="Boedeker C."/>
            <person name="Pinto D."/>
            <person name="Vollmers J."/>
            <person name="Rivas-Marin E."/>
            <person name="Kohn T."/>
            <person name="Peeters S.H."/>
            <person name="Heuer A."/>
            <person name="Rast P."/>
            <person name="Oberbeckmann S."/>
            <person name="Bunk B."/>
            <person name="Jeske O."/>
            <person name="Meyerdierks A."/>
            <person name="Storesund J.E."/>
            <person name="Kallscheuer N."/>
            <person name="Luecker S."/>
            <person name="Lage O.M."/>
            <person name="Pohl T."/>
            <person name="Merkel B.J."/>
            <person name="Hornburger P."/>
            <person name="Mueller R.-W."/>
            <person name="Bruemmer F."/>
            <person name="Labrenz M."/>
            <person name="Spormann A.M."/>
            <person name="Op den Camp H."/>
            <person name="Overmann J."/>
            <person name="Amann R."/>
            <person name="Jetten M.S.M."/>
            <person name="Mascher T."/>
            <person name="Medema M.H."/>
            <person name="Devos D.P."/>
            <person name="Kaster A.-K."/>
            <person name="Ovreas L."/>
            <person name="Rohde M."/>
            <person name="Galperin M.Y."/>
            <person name="Jogler C."/>
        </authorList>
    </citation>
    <scope>NUCLEOTIDE SEQUENCE [LARGE SCALE GENOMIC DNA]</scope>
    <source>
        <strain evidence="9 10">Spa11</strain>
    </source>
</reference>
<organism evidence="9 10">
    <name type="scientific">Botrimarina mediterranea</name>
    <dbReference type="NCBI Taxonomy" id="2528022"/>
    <lineage>
        <taxon>Bacteria</taxon>
        <taxon>Pseudomonadati</taxon>
        <taxon>Planctomycetota</taxon>
        <taxon>Planctomycetia</taxon>
        <taxon>Pirellulales</taxon>
        <taxon>Lacipirellulaceae</taxon>
        <taxon>Botrimarina</taxon>
    </lineage>
</organism>
<sequence length="928" mass="101789" precursor="true">MTSLCRSAATTPLCITIVCLACQLAPAMEAVDLQCDRRADPLGVAPSPVVLSWSLESSERRSEQTAFEVQVATSPDRLATPDVWASGREDSPAQHVVVPKRLEPRTPHYWRVRVWDETDKPSQWSAVAKWETSLAPTDWEAQWIDDGRPRPQHDAEYYEESPAPLFRKAFKVEKPVRHARLYVAGLGYYEARLNGRRIGDEHHAPAWTDYDKRVLYATHEVTQLLAQGENAIGIEVGAGWRDPLPLRMWGRINLRESLAVGPPCLIAQLEVTHTDGSRTVIATGPEWRTHPGPVVRNSVYLGEEYDARRELSGWTTPEYGDANWRHAIAARDQPKGKLVPQSAPPIRVVDRLPGVLLKTLPDGTRVYDFGRNFTGVVEVDSPSSGEEQVRLLHGELLDDDGRVNPLTSVVGQIKQPGVGGPGAPDVAVQLDSYTPAKDGAWSWAPRFTFHGFRYVEATGLADDSRLTGLALRSDVASAIEFACSDERLNQLQQVCRNTFESNLVGVQSDCPHREKFGYGGDIAVTADAMCLNYDMATFYTKAVEDLADARRPDGALTETAPFVGIADAGLGERGGPIGWALAHPLLLDRLHRYYGAERLIEEQYAVAAKWLALVGRLAPDHLVRVEIGDHEAITPTPVALMATAHYHEATVLMQRLAKAIGRDDDAARYAELEQHIRDAWRAEFYTDELNNESDWTQTASCAAVRLLGAGDADGALAWLERDLSAREVRLTTGIFGASWLLETLTRHGRSDLAYLAATQREFPGWGHMLDSGATTLWEHWAFSDNTFSHNHPMFGSVSQWMIERVGGIAVPSDAVAGDRVEIAPSVVGPIRWAKTTYRSPRGPVRCDWLIEGESLRLEVDVPPGVEARVTIPTADATRVTESDLPADRATGVESLPSADGTAAFAVGSGSYLFVAPLPIGSTSAAAVD</sequence>
<evidence type="ECO:0000259" key="7">
    <source>
        <dbReference type="Pfam" id="PF17389"/>
    </source>
</evidence>
<comment type="catalytic activity">
    <reaction evidence="1">
        <text>Hydrolysis of terminal non-reducing alpha-L-rhamnose residues in alpha-L-rhamnosides.</text>
        <dbReference type="EC" id="3.2.1.40"/>
    </reaction>
</comment>
<dbReference type="Gene3D" id="1.50.10.10">
    <property type="match status" value="1"/>
</dbReference>
<evidence type="ECO:0000256" key="3">
    <source>
        <dbReference type="ARBA" id="ARBA00022801"/>
    </source>
</evidence>
<keyword evidence="10" id="KW-1185">Reference proteome</keyword>
<dbReference type="Gene3D" id="2.60.40.10">
    <property type="entry name" value="Immunoglobulins"/>
    <property type="match status" value="1"/>
</dbReference>
<dbReference type="InterPro" id="IPR013737">
    <property type="entry name" value="Bac_rhamnosid_N"/>
</dbReference>
<dbReference type="GO" id="GO:0030596">
    <property type="term" value="F:alpha-L-rhamnosidase activity"/>
    <property type="evidence" value="ECO:0007669"/>
    <property type="project" value="UniProtKB-EC"/>
</dbReference>
<dbReference type="Gene3D" id="2.60.120.260">
    <property type="entry name" value="Galactose-binding domain-like"/>
    <property type="match status" value="2"/>
</dbReference>
<dbReference type="Pfam" id="PF25788">
    <property type="entry name" value="Ig_Rha78A_N"/>
    <property type="match status" value="1"/>
</dbReference>
<dbReference type="RefSeq" id="WP_145115047.1">
    <property type="nucleotide sequence ID" value="NZ_CP036349.1"/>
</dbReference>
<dbReference type="AlphaFoldDB" id="A0A518KCS4"/>
<dbReference type="Gene3D" id="2.60.420.10">
    <property type="entry name" value="Maltose phosphorylase, domain 3"/>
    <property type="match status" value="1"/>
</dbReference>
<dbReference type="PANTHER" id="PTHR33307">
    <property type="entry name" value="ALPHA-RHAMNOSIDASE (EUROFUNG)"/>
    <property type="match status" value="1"/>
</dbReference>
<feature type="signal peptide" evidence="4">
    <location>
        <begin position="1"/>
        <end position="21"/>
    </location>
</feature>
<dbReference type="InterPro" id="IPR035398">
    <property type="entry name" value="Bac_rhamnosid_C"/>
</dbReference>
<proteinExistence type="predicted"/>
<evidence type="ECO:0000259" key="8">
    <source>
        <dbReference type="Pfam" id="PF17390"/>
    </source>
</evidence>
<evidence type="ECO:0000256" key="1">
    <source>
        <dbReference type="ARBA" id="ARBA00001445"/>
    </source>
</evidence>
<feature type="domain" description="Alpha-L-rhamnosidase six-hairpin glycosidase" evidence="7">
    <location>
        <begin position="480"/>
        <end position="805"/>
    </location>
</feature>
<feature type="domain" description="Alpha-L-rhamnosidase C-terminal" evidence="8">
    <location>
        <begin position="819"/>
        <end position="881"/>
    </location>
</feature>
<evidence type="ECO:0000256" key="2">
    <source>
        <dbReference type="ARBA" id="ARBA00012652"/>
    </source>
</evidence>
<dbReference type="Pfam" id="PF17389">
    <property type="entry name" value="Bac_rhamnosid6H"/>
    <property type="match status" value="1"/>
</dbReference>
<dbReference type="PANTHER" id="PTHR33307:SF6">
    <property type="entry name" value="ALPHA-RHAMNOSIDASE (EUROFUNG)-RELATED"/>
    <property type="match status" value="1"/>
</dbReference>
<dbReference type="Proteomes" id="UP000316426">
    <property type="component" value="Chromosome"/>
</dbReference>